<dbReference type="CDD" id="cd08350">
    <property type="entry name" value="BLMT_like"/>
    <property type="match status" value="1"/>
</dbReference>
<dbReference type="RefSeq" id="WP_116283030.1">
    <property type="nucleotide sequence ID" value="NZ_NBXA01000021.1"/>
</dbReference>
<evidence type="ECO:0000256" key="3">
    <source>
        <dbReference type="ARBA" id="ARBA00023251"/>
    </source>
</evidence>
<protein>
    <recommendedName>
        <fullName evidence="2">Bleomycin resistance protein</fullName>
    </recommendedName>
</protein>
<dbReference type="Pfam" id="PF00903">
    <property type="entry name" value="Glyoxalase"/>
    <property type="match status" value="1"/>
</dbReference>
<proteinExistence type="inferred from homology"/>
<dbReference type="PRINTS" id="PR00311">
    <property type="entry name" value="BLEOMYCINRST"/>
</dbReference>
<keyword evidence="3" id="KW-0046">Antibiotic resistance</keyword>
<evidence type="ECO:0000313" key="5">
    <source>
        <dbReference type="EMBL" id="RFA12584.1"/>
    </source>
</evidence>
<dbReference type="AlphaFoldDB" id="A0A3E0VRF9"/>
<dbReference type="InterPro" id="IPR037523">
    <property type="entry name" value="VOC_core"/>
</dbReference>
<gene>
    <name evidence="5" type="ORF">B7R21_09560</name>
</gene>
<dbReference type="OrthoDB" id="6624781at2"/>
<dbReference type="Proteomes" id="UP000256709">
    <property type="component" value="Unassembled WGS sequence"/>
</dbReference>
<comment type="caution">
    <text evidence="5">The sequence shown here is derived from an EMBL/GenBank/DDBJ whole genome shotgun (WGS) entry which is preliminary data.</text>
</comment>
<evidence type="ECO:0000259" key="4">
    <source>
        <dbReference type="PROSITE" id="PS51819"/>
    </source>
</evidence>
<evidence type="ECO:0000256" key="2">
    <source>
        <dbReference type="ARBA" id="ARBA00021572"/>
    </source>
</evidence>
<dbReference type="GO" id="GO:0046677">
    <property type="term" value="P:response to antibiotic"/>
    <property type="evidence" value="ECO:0007669"/>
    <property type="project" value="UniProtKB-KW"/>
</dbReference>
<dbReference type="InterPro" id="IPR004360">
    <property type="entry name" value="Glyas_Fos-R_dOase_dom"/>
</dbReference>
<reference evidence="5 6" key="1">
    <citation type="submission" date="2017-04" db="EMBL/GenBank/DDBJ databases">
        <title>Comparative genome analysis of Subtercola boreus.</title>
        <authorList>
            <person name="Cho Y.-J."/>
            <person name="Cho A."/>
            <person name="Kim O.-S."/>
            <person name="Lee J.-I."/>
        </authorList>
    </citation>
    <scope>NUCLEOTIDE SEQUENCE [LARGE SCALE GENOMIC DNA]</scope>
    <source>
        <strain evidence="5 6">P27444</strain>
    </source>
</reference>
<dbReference type="SUPFAM" id="SSF54593">
    <property type="entry name" value="Glyoxalase/Bleomycin resistance protein/Dihydroxybiphenyl dioxygenase"/>
    <property type="match status" value="1"/>
</dbReference>
<name>A0A3E0VRF9_9MICO</name>
<dbReference type="EMBL" id="NBXA01000021">
    <property type="protein sequence ID" value="RFA12584.1"/>
    <property type="molecule type" value="Genomic_DNA"/>
</dbReference>
<dbReference type="PROSITE" id="PS51819">
    <property type="entry name" value="VOC"/>
    <property type="match status" value="1"/>
</dbReference>
<dbReference type="InterPro" id="IPR029068">
    <property type="entry name" value="Glyas_Bleomycin-R_OHBP_Dase"/>
</dbReference>
<dbReference type="Gene3D" id="3.10.180.10">
    <property type="entry name" value="2,3-Dihydroxybiphenyl 1,2-Dioxygenase, domain 1"/>
    <property type="match status" value="1"/>
</dbReference>
<evidence type="ECO:0000313" key="6">
    <source>
        <dbReference type="Proteomes" id="UP000256709"/>
    </source>
</evidence>
<dbReference type="InterPro" id="IPR000335">
    <property type="entry name" value="Bleomycin-R"/>
</dbReference>
<accession>A0A3E0VRF9</accession>
<comment type="similarity">
    <text evidence="1">Belongs to the bleomycin resistance protein family.</text>
</comment>
<feature type="domain" description="VOC" evidence="4">
    <location>
        <begin position="1"/>
        <end position="119"/>
    </location>
</feature>
<organism evidence="5 6">
    <name type="scientific">Subtercola boreus</name>
    <dbReference type="NCBI Taxonomy" id="120213"/>
    <lineage>
        <taxon>Bacteria</taxon>
        <taxon>Bacillati</taxon>
        <taxon>Actinomycetota</taxon>
        <taxon>Actinomycetes</taxon>
        <taxon>Micrococcales</taxon>
        <taxon>Microbacteriaceae</taxon>
        <taxon>Subtercola</taxon>
    </lineage>
</organism>
<sequence length="128" mass="14639">MTDHAVPNLPSRDFDDTIAFYGGFGFDLAYRADDWLILRRRELQLEFFPYPDLVPEQSSFMCSIRVDDADQLYRQIRDSGVGEKSAGRPRLHPVRLQPWGQRAGFLIDPDGTQLHLIQNDAPDTDVST</sequence>
<evidence type="ECO:0000256" key="1">
    <source>
        <dbReference type="ARBA" id="ARBA00011051"/>
    </source>
</evidence>